<sequence length="176" mass="18831">MNQSRVNSAGCVPAGQEGSPVPRLLVENLINYTGEIFLKSFCFNCSGCGGDLVMQSGAFNSPNYPDAYPPNMECVWTLRSSPGNRMQISFIMFHLQGDSDCQNDYLEIREGSSAGSLVGRFCGASLPSNYTSVTGSTVTLHFKSDSAVGGRGFLVDWTAVKDSGPPPTITPGKTKR</sequence>
<keyword evidence="5" id="KW-1185">Reference proteome</keyword>
<feature type="domain" description="CUB" evidence="3">
    <location>
        <begin position="48"/>
        <end position="160"/>
    </location>
</feature>
<evidence type="ECO:0000313" key="4">
    <source>
        <dbReference type="Ensembl" id="ENSPMEP00000018701.1"/>
    </source>
</evidence>
<dbReference type="SMART" id="SM00042">
    <property type="entry name" value="CUB"/>
    <property type="match status" value="1"/>
</dbReference>
<dbReference type="Gene3D" id="2.60.120.290">
    <property type="entry name" value="Spermadhesin, CUB domain"/>
    <property type="match status" value="1"/>
</dbReference>
<comment type="caution">
    <text evidence="2">Lacks conserved residue(s) required for the propagation of feature annotation.</text>
</comment>
<evidence type="ECO:0000256" key="1">
    <source>
        <dbReference type="ARBA" id="ARBA00023157"/>
    </source>
</evidence>
<dbReference type="SUPFAM" id="SSF49854">
    <property type="entry name" value="Spermadhesin, CUB domain"/>
    <property type="match status" value="1"/>
</dbReference>
<dbReference type="Proteomes" id="UP000261480">
    <property type="component" value="Unplaced"/>
</dbReference>
<proteinExistence type="predicted"/>
<dbReference type="PANTHER" id="PTHR46908:SF4">
    <property type="entry name" value="TUMOR NECROSIS FACTOR-INDUCIBLE GENE 6 PROTEIN"/>
    <property type="match status" value="1"/>
</dbReference>
<evidence type="ECO:0000313" key="5">
    <source>
        <dbReference type="Proteomes" id="UP000261480"/>
    </source>
</evidence>
<dbReference type="AlphaFoldDB" id="A0A3B3XUI0"/>
<evidence type="ECO:0000256" key="2">
    <source>
        <dbReference type="PROSITE-ProRule" id="PRU00059"/>
    </source>
</evidence>
<name>A0A3B3XUI0_9TELE</name>
<accession>A0A3B3XUI0</accession>
<dbReference type="InterPro" id="IPR035914">
    <property type="entry name" value="Sperma_CUB_dom_sf"/>
</dbReference>
<dbReference type="Ensembl" id="ENSPMET00000027899.1">
    <property type="protein sequence ID" value="ENSPMEP00000018701.1"/>
    <property type="gene ID" value="ENSPMEG00000021662.1"/>
</dbReference>
<dbReference type="PROSITE" id="PS01180">
    <property type="entry name" value="CUB"/>
    <property type="match status" value="1"/>
</dbReference>
<dbReference type="Pfam" id="PF00431">
    <property type="entry name" value="CUB"/>
    <property type="match status" value="1"/>
</dbReference>
<reference evidence="4" key="2">
    <citation type="submission" date="2025-09" db="UniProtKB">
        <authorList>
            <consortium name="Ensembl"/>
        </authorList>
    </citation>
    <scope>IDENTIFICATION</scope>
</reference>
<dbReference type="FunFam" id="2.60.120.290:FF:000013">
    <property type="entry name" value="Membrane frizzled-related protein"/>
    <property type="match status" value="1"/>
</dbReference>
<protein>
    <recommendedName>
        <fullName evidence="3">CUB domain-containing protein</fullName>
    </recommendedName>
</protein>
<dbReference type="InterPro" id="IPR000859">
    <property type="entry name" value="CUB_dom"/>
</dbReference>
<keyword evidence="1" id="KW-1015">Disulfide bond</keyword>
<organism evidence="4 5">
    <name type="scientific">Poecilia mexicana</name>
    <dbReference type="NCBI Taxonomy" id="48701"/>
    <lineage>
        <taxon>Eukaryota</taxon>
        <taxon>Metazoa</taxon>
        <taxon>Chordata</taxon>
        <taxon>Craniata</taxon>
        <taxon>Vertebrata</taxon>
        <taxon>Euteleostomi</taxon>
        <taxon>Actinopterygii</taxon>
        <taxon>Neopterygii</taxon>
        <taxon>Teleostei</taxon>
        <taxon>Neoteleostei</taxon>
        <taxon>Acanthomorphata</taxon>
        <taxon>Ovalentaria</taxon>
        <taxon>Atherinomorphae</taxon>
        <taxon>Cyprinodontiformes</taxon>
        <taxon>Poeciliidae</taxon>
        <taxon>Poeciliinae</taxon>
        <taxon>Poecilia</taxon>
    </lineage>
</organism>
<evidence type="ECO:0000259" key="3">
    <source>
        <dbReference type="PROSITE" id="PS01180"/>
    </source>
</evidence>
<dbReference type="STRING" id="48701.ENSPMEP00000018701"/>
<reference evidence="4" key="1">
    <citation type="submission" date="2025-08" db="UniProtKB">
        <authorList>
            <consortium name="Ensembl"/>
        </authorList>
    </citation>
    <scope>IDENTIFICATION</scope>
</reference>
<dbReference type="PANTHER" id="PTHR46908">
    <property type="entry name" value="CUBILIN-LIKE PROTEIN"/>
    <property type="match status" value="1"/>
</dbReference>
<dbReference type="InterPro" id="IPR052129">
    <property type="entry name" value="Spermadhesin-Link_domain"/>
</dbReference>
<dbReference type="CDD" id="cd00041">
    <property type="entry name" value="CUB"/>
    <property type="match status" value="1"/>
</dbReference>